<gene>
    <name evidence="1" type="ORF">LVY65_10030</name>
</gene>
<dbReference type="RefSeq" id="WP_235067938.1">
    <property type="nucleotide sequence ID" value="NZ_JAKFGM010000002.1"/>
</dbReference>
<name>A0A9X1QMU1_9SPHN</name>
<accession>A0A9X1QMU1</accession>
<dbReference type="AlphaFoldDB" id="A0A9X1QMU1"/>
<sequence>MKTNIVTDTPTSFGDALPQGCITKKPVTYEMPKAKRKVDLRRDVTSEKIISVDVMIALRPMTRMKEKSMPDS</sequence>
<dbReference type="EMBL" id="JAKFGM010000002">
    <property type="protein sequence ID" value="MCF2515399.1"/>
    <property type="molecule type" value="Genomic_DNA"/>
</dbReference>
<protein>
    <submittedName>
        <fullName evidence="1">Uncharacterized protein</fullName>
    </submittedName>
</protein>
<organism evidence="1 2">
    <name type="scientific">Sphingomonas cremea</name>
    <dbReference type="NCBI Taxonomy" id="2904799"/>
    <lineage>
        <taxon>Bacteria</taxon>
        <taxon>Pseudomonadati</taxon>
        <taxon>Pseudomonadota</taxon>
        <taxon>Alphaproteobacteria</taxon>
        <taxon>Sphingomonadales</taxon>
        <taxon>Sphingomonadaceae</taxon>
        <taxon>Sphingomonas</taxon>
    </lineage>
</organism>
<keyword evidence="2" id="KW-1185">Reference proteome</keyword>
<proteinExistence type="predicted"/>
<dbReference type="Proteomes" id="UP001139410">
    <property type="component" value="Unassembled WGS sequence"/>
</dbReference>
<evidence type="ECO:0000313" key="2">
    <source>
        <dbReference type="Proteomes" id="UP001139410"/>
    </source>
</evidence>
<comment type="caution">
    <text evidence="1">The sequence shown here is derived from an EMBL/GenBank/DDBJ whole genome shotgun (WGS) entry which is preliminary data.</text>
</comment>
<evidence type="ECO:0000313" key="1">
    <source>
        <dbReference type="EMBL" id="MCF2515399.1"/>
    </source>
</evidence>
<reference evidence="1" key="1">
    <citation type="submission" date="2022-01" db="EMBL/GenBank/DDBJ databases">
        <authorList>
            <person name="Jo J.-H."/>
            <person name="Im W.-T."/>
        </authorList>
    </citation>
    <scope>NUCLEOTIDE SEQUENCE</scope>
    <source>
        <strain evidence="1">G124</strain>
    </source>
</reference>